<feature type="domain" description="Alpha-2-macroglobulin bait region" evidence="3">
    <location>
        <begin position="731"/>
        <end position="874"/>
    </location>
</feature>
<dbReference type="Gene3D" id="2.60.40.1930">
    <property type="match status" value="1"/>
</dbReference>
<dbReference type="InterPro" id="IPR041462">
    <property type="entry name" value="Bact_A2M_MG6"/>
</dbReference>
<comment type="caution">
    <text evidence="5">The sequence shown here is derived from an EMBL/GenBank/DDBJ whole genome shotgun (WGS) entry which is preliminary data.</text>
</comment>
<dbReference type="PANTHER" id="PTHR40094">
    <property type="entry name" value="ALPHA-2-MACROGLOBULIN HOMOLOG"/>
    <property type="match status" value="1"/>
</dbReference>
<evidence type="ECO:0000313" key="6">
    <source>
        <dbReference type="Proteomes" id="UP000321638"/>
    </source>
</evidence>
<organism evidence="5 6">
    <name type="scientific">Vineibacter terrae</name>
    <dbReference type="NCBI Taxonomy" id="2586908"/>
    <lineage>
        <taxon>Bacteria</taxon>
        <taxon>Pseudomonadati</taxon>
        <taxon>Pseudomonadota</taxon>
        <taxon>Alphaproteobacteria</taxon>
        <taxon>Hyphomicrobiales</taxon>
        <taxon>Vineibacter</taxon>
    </lineage>
</organism>
<dbReference type="Pfam" id="PF11974">
    <property type="entry name" value="bMG3"/>
    <property type="match status" value="1"/>
</dbReference>
<dbReference type="InterPro" id="IPR021868">
    <property type="entry name" value="Alpha_2_Macroglob_MG3"/>
</dbReference>
<evidence type="ECO:0000313" key="5">
    <source>
        <dbReference type="EMBL" id="TXL70431.1"/>
    </source>
</evidence>
<dbReference type="OrthoDB" id="9767116at2"/>
<dbReference type="GO" id="GO:0004866">
    <property type="term" value="F:endopeptidase inhibitor activity"/>
    <property type="evidence" value="ECO:0007669"/>
    <property type="project" value="InterPro"/>
</dbReference>
<dbReference type="Gene3D" id="1.50.10.20">
    <property type="match status" value="1"/>
</dbReference>
<dbReference type="Pfam" id="PF01835">
    <property type="entry name" value="MG2"/>
    <property type="match status" value="1"/>
</dbReference>
<dbReference type="InterPro" id="IPR008930">
    <property type="entry name" value="Terpenoid_cyclase/PrenylTrfase"/>
</dbReference>
<dbReference type="InterPro" id="IPR026284">
    <property type="entry name" value="A2MG_proteobact"/>
</dbReference>
<protein>
    <submittedName>
        <fullName evidence="5">Alpha-2-macroglobulin family protein</fullName>
    </submittedName>
</protein>
<dbReference type="InterPro" id="IPR041203">
    <property type="entry name" value="Bact_A2M_MG5"/>
</dbReference>
<dbReference type="Pfam" id="PF17973">
    <property type="entry name" value="bMG10"/>
    <property type="match status" value="1"/>
</dbReference>
<dbReference type="Pfam" id="PF17972">
    <property type="entry name" value="bMG5"/>
    <property type="match status" value="1"/>
</dbReference>
<dbReference type="InterPro" id="IPR041246">
    <property type="entry name" value="Bact_MG10"/>
</dbReference>
<dbReference type="SMART" id="SM01360">
    <property type="entry name" value="A2M"/>
    <property type="match status" value="1"/>
</dbReference>
<dbReference type="InterPro" id="IPR011625">
    <property type="entry name" value="A2M_N_BRD"/>
</dbReference>
<dbReference type="EMBL" id="VDUZ01000059">
    <property type="protein sequence ID" value="TXL70431.1"/>
    <property type="molecule type" value="Genomic_DNA"/>
</dbReference>
<dbReference type="InterPro" id="IPR049120">
    <property type="entry name" value="A2M_bMG2"/>
</dbReference>
<evidence type="ECO:0000259" key="3">
    <source>
        <dbReference type="SMART" id="SM01359"/>
    </source>
</evidence>
<dbReference type="SMART" id="SM01419">
    <property type="entry name" value="Thiol-ester_cl"/>
    <property type="match status" value="1"/>
</dbReference>
<dbReference type="InterPro" id="IPR001599">
    <property type="entry name" value="Macroglobln_a2"/>
</dbReference>
<reference evidence="5 6" key="1">
    <citation type="submission" date="2019-06" db="EMBL/GenBank/DDBJ databases">
        <title>New taxonomy in bacterial strain CC-CFT640, isolated from vineyard.</title>
        <authorList>
            <person name="Lin S.-Y."/>
            <person name="Tsai C.-F."/>
            <person name="Young C.-C."/>
        </authorList>
    </citation>
    <scope>NUCLEOTIDE SEQUENCE [LARGE SCALE GENOMIC DNA]</scope>
    <source>
        <strain evidence="5 6">CC-CFT640</strain>
    </source>
</reference>
<dbReference type="InterPro" id="IPR047565">
    <property type="entry name" value="Alpha-macroglob_thiol-ester_cl"/>
</dbReference>
<keyword evidence="2" id="KW-0732">Signal</keyword>
<feature type="domain" description="Alpha-2-macroglobulin" evidence="4">
    <location>
        <begin position="935"/>
        <end position="1023"/>
    </location>
</feature>
<dbReference type="SUPFAM" id="SSF48239">
    <property type="entry name" value="Terpenoid cyclases/Protein prenyltransferases"/>
    <property type="match status" value="1"/>
</dbReference>
<comment type="similarity">
    <text evidence="1">Belongs to the protease inhibitor I39 (alpha-2-macroglobulin) family. Bacterial alpha-2-macroglobulin subfamily.</text>
</comment>
<accession>A0A5C8P9G0</accession>
<dbReference type="Pfam" id="PF00207">
    <property type="entry name" value="A2M"/>
    <property type="match status" value="1"/>
</dbReference>
<gene>
    <name evidence="5" type="ORF">FHP25_34450</name>
</gene>
<dbReference type="InterPro" id="IPR051802">
    <property type="entry name" value="YfhM-like"/>
</dbReference>
<proteinExistence type="inferred from homology"/>
<dbReference type="PIRSF" id="PIRSF038980">
    <property type="entry name" value="A2M_bac"/>
    <property type="match status" value="1"/>
</dbReference>
<dbReference type="Proteomes" id="UP000321638">
    <property type="component" value="Unassembled WGS sequence"/>
</dbReference>
<dbReference type="PANTHER" id="PTHR40094:SF1">
    <property type="entry name" value="UBIQUITIN DOMAIN-CONTAINING PROTEIN"/>
    <property type="match status" value="1"/>
</dbReference>
<evidence type="ECO:0000256" key="1">
    <source>
        <dbReference type="ARBA" id="ARBA00010556"/>
    </source>
</evidence>
<dbReference type="Pfam" id="PF07703">
    <property type="entry name" value="A2M_BRD"/>
    <property type="match status" value="1"/>
</dbReference>
<evidence type="ECO:0000256" key="2">
    <source>
        <dbReference type="ARBA" id="ARBA00022729"/>
    </source>
</evidence>
<dbReference type="CDD" id="cd02891">
    <property type="entry name" value="A2M_like"/>
    <property type="match status" value="1"/>
</dbReference>
<dbReference type="Pfam" id="PF17962">
    <property type="entry name" value="bMG6"/>
    <property type="match status" value="1"/>
</dbReference>
<name>A0A5C8P9G0_9HYPH</name>
<dbReference type="Pfam" id="PF21142">
    <property type="entry name" value="A2M_bMG2"/>
    <property type="match status" value="1"/>
</dbReference>
<dbReference type="SMART" id="SM01359">
    <property type="entry name" value="A2M_N_2"/>
    <property type="match status" value="1"/>
</dbReference>
<keyword evidence="6" id="KW-1185">Reference proteome</keyword>
<dbReference type="InterPro" id="IPR002890">
    <property type="entry name" value="MG2"/>
</dbReference>
<sequence>MPFRFGRVTLSADATPEACLHFSELLDDSGRVKYGDYLAIQPQAQPAIVVRQERICLGGLAYGANYQVELKAGLPAKSGAKLAAAETVDVALGERPASVNFQSKGYILPRETAGGVPLTTVNVSKVYVQIYRISDRMVSQVGRSASIFYSDDDEAFGESRRELQSYAMDAFRKKTGALLWSGTMEVRNDQNKVVTTSIPVREVVKDWKPGAYVVVAWNAADGTIDELLGKENENFDYDKYYERRFATQWLIDTDIGLTTFTGSDGLTVFARSLNTAQPAAGIELTLITRNNEDIARLTTDAQGRAQFPANLLATKGAGEPIMVMARDKGGSNFSYIDVQKGAFDLSDRGVEGRSVPGPVDAFLYTDRGVFRPGETVNIVALIRDRAANAIEGVPVTMVAKRPDGVEYRRAALQMQGAGGLHWPLELTRTARRGKWSVETYLDPKGAPVGRVEFAVEDFIPQKIKVELSGPKAPVGRNAELAVDVGADFLYGAPAAGLDGEGELTVKVDPAPFPALPGYLFGDPDAKFGPEVVRLDLPTLDDKGKSQATTQLDEKIDHIAPLLAEARISVFEPGGRPTAETLTVPIRTRNGYVGVRPALGDRELPPWYGQKDFSFFVPEGHEAAFEIAAVDAAGKRIARSGLQWRIERIHRTYQWFQDQDGRWRWQDNDRAVVVTEGTIDVAADRSTRVAGTFEWGRHRLVVVDAENDTRTVVKFYVGWGASSDERDSPDTAGVVADKKAYAVGETARLRIEAPFAGEAMVVLASDRIFETRMVKVAAGGSTVDIPVSADWGAGAYALVTAYRPLQQKADRVPVRTVGLAWLAIDPGARRLDVQIGTPESIVPRQRVVMPVKVANAGSGEVFVTLAAVDEGILQITRHKTPAPVDYYFGKRMLGVAMRDDYGKLLDPRADFMGQLRSGGDGAGGAGLDAVPIKIASLFSGVVKLDANGEARIALDVPDFSGQLRLMVVAYDKARVGAAEKRLFVRDAVTSDLVLPRFLAPGDDSRATISVQNVTGAPGDYKVRLTAVGPVNVTAGEKTVSLPANKREQLSVPIVARETGISTLTLAMEGPGGFKVTRDWQIEVRPTQAPVTKQFAVSLTAGKELTVDREAAADFLPGTASVAVAVSALRGFDVASILRSLDRYPYGCLEQTTSRALPLLYFNDVALLGAQHEDRAIARRVQDAVFSVLDRQASDGGFGMWTAQGSIADPWLQVYALDFLMRAREKGFVVPETPYRRGLLWLQRSAEKMAPNAQAYAWYVLARAGLADAGRVRYFQDTDGDKIVGALGRGQLAAALTLVGERGRSQGQFQLAVASVGQKPKDDYYGTAVRDLAGLIALVPDADQRPALARLTTLLLEQKRLEDRYTTTQEKAWMLMAAYATLQGAGGKLDLVVDGKPVKPERDPAAFDVDVKAGKKLSVKNAAAGEVWATVSVRGVPTQVLPPEQHKGLQLSRQFLTLDGKPADLSKVRQNDRLIALVSVGNVNQVYREIALLDLLPAGLEIEGVLPEENAYKFLPALSKVSTTEARDDRFFASFTLGKRPVGSAYRFWYNEDDRSAVQLAYIVRAVTPGTYALPAVQAEDMYDPETVARGAPGKLTVLPR</sequence>
<evidence type="ECO:0000259" key="4">
    <source>
        <dbReference type="SMART" id="SM01360"/>
    </source>
</evidence>